<dbReference type="GO" id="GO:0098552">
    <property type="term" value="C:side of membrane"/>
    <property type="evidence" value="ECO:0007669"/>
    <property type="project" value="UniProtKB-KW"/>
</dbReference>
<evidence type="ECO:0000259" key="18">
    <source>
        <dbReference type="PROSITE" id="PS52012"/>
    </source>
</evidence>
<feature type="chain" id="PRO_5042984564" description="CFEM domain-containing protein" evidence="17">
    <location>
        <begin position="19"/>
        <end position="260"/>
    </location>
</feature>
<proteinExistence type="inferred from homology"/>
<feature type="binding site" description="axial binding residue" evidence="15">
    <location>
        <position position="50"/>
    </location>
    <ligand>
        <name>heme</name>
        <dbReference type="ChEBI" id="CHEBI:30413"/>
    </ligand>
    <ligandPart>
        <name>Fe</name>
        <dbReference type="ChEBI" id="CHEBI:18248"/>
    </ligandPart>
</feature>
<dbReference type="PANTHER" id="PTHR37928:SF1">
    <property type="entry name" value="CFEM DOMAIN PROTEIN (AFU_ORTHOLOGUE AFUA_6G14090)"/>
    <property type="match status" value="1"/>
</dbReference>
<feature type="compositionally biased region" description="Polar residues" evidence="16">
    <location>
        <begin position="104"/>
        <end position="132"/>
    </location>
</feature>
<dbReference type="GO" id="GO:0005576">
    <property type="term" value="C:extracellular region"/>
    <property type="evidence" value="ECO:0007669"/>
    <property type="project" value="UniProtKB-SubCell"/>
</dbReference>
<gene>
    <name evidence="19" type="ORF">QBC40DRAFT_1865</name>
</gene>
<keyword evidence="20" id="KW-1185">Reference proteome</keyword>
<protein>
    <recommendedName>
        <fullName evidence="18">CFEM domain-containing protein</fullName>
    </recommendedName>
</protein>
<evidence type="ECO:0000256" key="5">
    <source>
        <dbReference type="ARBA" id="ARBA00022525"/>
    </source>
</evidence>
<dbReference type="AlphaFoldDB" id="A0AAN6XU40"/>
<evidence type="ECO:0000256" key="12">
    <source>
        <dbReference type="ARBA" id="ARBA00023157"/>
    </source>
</evidence>
<dbReference type="GO" id="GO:0005886">
    <property type="term" value="C:plasma membrane"/>
    <property type="evidence" value="ECO:0007669"/>
    <property type="project" value="UniProtKB-SubCell"/>
</dbReference>
<dbReference type="SMART" id="SM00747">
    <property type="entry name" value="CFEM"/>
    <property type="match status" value="1"/>
</dbReference>
<evidence type="ECO:0000256" key="8">
    <source>
        <dbReference type="ARBA" id="ARBA00022723"/>
    </source>
</evidence>
<evidence type="ECO:0000256" key="14">
    <source>
        <dbReference type="ARBA" id="ARBA00023288"/>
    </source>
</evidence>
<accession>A0AAN6XU40</accession>
<reference evidence="19" key="2">
    <citation type="submission" date="2023-05" db="EMBL/GenBank/DDBJ databases">
        <authorList>
            <consortium name="Lawrence Berkeley National Laboratory"/>
            <person name="Steindorff A."/>
            <person name="Hensen N."/>
            <person name="Bonometti L."/>
            <person name="Westerberg I."/>
            <person name="Brannstrom I.O."/>
            <person name="Guillou S."/>
            <person name="Cros-Aarteil S."/>
            <person name="Calhoun S."/>
            <person name="Haridas S."/>
            <person name="Kuo A."/>
            <person name="Mondo S."/>
            <person name="Pangilinan J."/>
            <person name="Riley R."/>
            <person name="Labutti K."/>
            <person name="Andreopoulos B."/>
            <person name="Lipzen A."/>
            <person name="Chen C."/>
            <person name="Yanf M."/>
            <person name="Daum C."/>
            <person name="Ng V."/>
            <person name="Clum A."/>
            <person name="Ohm R."/>
            <person name="Martin F."/>
            <person name="Silar P."/>
            <person name="Natvig D."/>
            <person name="Lalanne C."/>
            <person name="Gautier V."/>
            <person name="Ament-Velasquez S.L."/>
            <person name="Kruys A."/>
            <person name="Hutchinson M.I."/>
            <person name="Powell A.J."/>
            <person name="Barry K."/>
            <person name="Miller A.N."/>
            <person name="Grigoriev I.V."/>
            <person name="Debuchy R."/>
            <person name="Gladieux P."/>
            <person name="Thoren M.H."/>
            <person name="Johannesson H."/>
        </authorList>
    </citation>
    <scope>NUCLEOTIDE SEQUENCE</scope>
    <source>
        <strain evidence="19">CBS 315.58</strain>
    </source>
</reference>
<name>A0AAN6XU40_9PEZI</name>
<comment type="caution">
    <text evidence="15">Lacks conserved residue(s) required for the propagation of feature annotation.</text>
</comment>
<evidence type="ECO:0000313" key="19">
    <source>
        <dbReference type="EMBL" id="KAK4205756.1"/>
    </source>
</evidence>
<dbReference type="InterPro" id="IPR051735">
    <property type="entry name" value="CFEM_domain"/>
</dbReference>
<dbReference type="PROSITE" id="PS52012">
    <property type="entry name" value="CFEM"/>
    <property type="match status" value="1"/>
</dbReference>
<evidence type="ECO:0000256" key="3">
    <source>
        <dbReference type="ARBA" id="ARBA00010031"/>
    </source>
</evidence>
<evidence type="ECO:0000256" key="7">
    <source>
        <dbReference type="ARBA" id="ARBA00022622"/>
    </source>
</evidence>
<keyword evidence="4" id="KW-1003">Cell membrane</keyword>
<evidence type="ECO:0000256" key="6">
    <source>
        <dbReference type="ARBA" id="ARBA00022617"/>
    </source>
</evidence>
<evidence type="ECO:0000256" key="1">
    <source>
        <dbReference type="ARBA" id="ARBA00004609"/>
    </source>
</evidence>
<feature type="domain" description="CFEM" evidence="18">
    <location>
        <begin position="1"/>
        <end position="118"/>
    </location>
</feature>
<evidence type="ECO:0000313" key="20">
    <source>
        <dbReference type="Proteomes" id="UP001303160"/>
    </source>
</evidence>
<reference evidence="19" key="1">
    <citation type="journal article" date="2023" name="Mol. Phylogenet. Evol.">
        <title>Genome-scale phylogeny and comparative genomics of the fungal order Sordariales.</title>
        <authorList>
            <person name="Hensen N."/>
            <person name="Bonometti L."/>
            <person name="Westerberg I."/>
            <person name="Brannstrom I.O."/>
            <person name="Guillou S."/>
            <person name="Cros-Aarteil S."/>
            <person name="Calhoun S."/>
            <person name="Haridas S."/>
            <person name="Kuo A."/>
            <person name="Mondo S."/>
            <person name="Pangilinan J."/>
            <person name="Riley R."/>
            <person name="LaButti K."/>
            <person name="Andreopoulos B."/>
            <person name="Lipzen A."/>
            <person name="Chen C."/>
            <person name="Yan M."/>
            <person name="Daum C."/>
            <person name="Ng V."/>
            <person name="Clum A."/>
            <person name="Steindorff A."/>
            <person name="Ohm R.A."/>
            <person name="Martin F."/>
            <person name="Silar P."/>
            <person name="Natvig D.O."/>
            <person name="Lalanne C."/>
            <person name="Gautier V."/>
            <person name="Ament-Velasquez S.L."/>
            <person name="Kruys A."/>
            <person name="Hutchinson M.I."/>
            <person name="Powell A.J."/>
            <person name="Barry K."/>
            <person name="Miller A.N."/>
            <person name="Grigoriev I.V."/>
            <person name="Debuchy R."/>
            <person name="Gladieux P."/>
            <person name="Hiltunen Thoren M."/>
            <person name="Johannesson H."/>
        </authorList>
    </citation>
    <scope>NUCLEOTIDE SEQUENCE</scope>
    <source>
        <strain evidence="19">CBS 315.58</strain>
    </source>
</reference>
<keyword evidence="5" id="KW-0964">Secreted</keyword>
<evidence type="ECO:0000256" key="13">
    <source>
        <dbReference type="ARBA" id="ARBA00023180"/>
    </source>
</evidence>
<evidence type="ECO:0000256" key="17">
    <source>
        <dbReference type="SAM" id="SignalP"/>
    </source>
</evidence>
<comment type="caution">
    <text evidence="19">The sequence shown here is derived from an EMBL/GenBank/DDBJ whole genome shotgun (WGS) entry which is preliminary data.</text>
</comment>
<keyword evidence="6 15" id="KW-0349">Heme</keyword>
<evidence type="ECO:0000256" key="15">
    <source>
        <dbReference type="PROSITE-ProRule" id="PRU01356"/>
    </source>
</evidence>
<evidence type="ECO:0000256" key="16">
    <source>
        <dbReference type="SAM" id="MobiDB-lite"/>
    </source>
</evidence>
<evidence type="ECO:0000256" key="9">
    <source>
        <dbReference type="ARBA" id="ARBA00022729"/>
    </source>
</evidence>
<sequence>MKSFAAFVLAFGTASVVAQFPEGFPQCGITCVNNMLDKAGSEFPKCSRNDAACLCNVTDFRWGINDCARQSCNGSEEANRVIQYGITYCAGASAPTDIPPSVTEAANTPTGSVTASPTASDGNATTTGTESSDVGDATPVSTVTWTSTIGSEGNETTVTGTTTLLGVSGIPGATSVPETTITSDLLTTISEESTTFTSTIGQTTLTSSLTGSALTSALESQATEASSAAESSTSSAWGAQITAPPALGFLAAAGIAAALL</sequence>
<keyword evidence="14" id="KW-0449">Lipoprotein</keyword>
<evidence type="ECO:0000256" key="10">
    <source>
        <dbReference type="ARBA" id="ARBA00023004"/>
    </source>
</evidence>
<dbReference type="Pfam" id="PF05730">
    <property type="entry name" value="CFEM"/>
    <property type="match status" value="1"/>
</dbReference>
<dbReference type="InterPro" id="IPR008427">
    <property type="entry name" value="Extracellular_membr_CFEM_dom"/>
</dbReference>
<dbReference type="EMBL" id="MU863875">
    <property type="protein sequence ID" value="KAK4205756.1"/>
    <property type="molecule type" value="Genomic_DNA"/>
</dbReference>
<comment type="subcellular location">
    <subcellularLocation>
        <location evidence="1">Cell membrane</location>
        <topology evidence="1">Lipid-anchor</topology>
        <topology evidence="1">GPI-anchor</topology>
    </subcellularLocation>
    <subcellularLocation>
        <location evidence="2">Secreted</location>
    </subcellularLocation>
</comment>
<keyword evidence="7" id="KW-0336">GPI-anchor</keyword>
<keyword evidence="13" id="KW-0325">Glycoprotein</keyword>
<comment type="similarity">
    <text evidence="3">Belongs to the RBT5 family.</text>
</comment>
<evidence type="ECO:0000256" key="4">
    <source>
        <dbReference type="ARBA" id="ARBA00022475"/>
    </source>
</evidence>
<keyword evidence="12 15" id="KW-1015">Disulfide bond</keyword>
<feature type="disulfide bond" evidence="15">
    <location>
        <begin position="46"/>
        <end position="53"/>
    </location>
</feature>
<evidence type="ECO:0000256" key="11">
    <source>
        <dbReference type="ARBA" id="ARBA00023136"/>
    </source>
</evidence>
<feature type="signal peptide" evidence="17">
    <location>
        <begin position="1"/>
        <end position="18"/>
    </location>
</feature>
<keyword evidence="10 15" id="KW-0408">Iron</keyword>
<dbReference type="Proteomes" id="UP001303160">
    <property type="component" value="Unassembled WGS sequence"/>
</dbReference>
<keyword evidence="9 17" id="KW-0732">Signal</keyword>
<organism evidence="19 20">
    <name type="scientific">Triangularia verruculosa</name>
    <dbReference type="NCBI Taxonomy" id="2587418"/>
    <lineage>
        <taxon>Eukaryota</taxon>
        <taxon>Fungi</taxon>
        <taxon>Dikarya</taxon>
        <taxon>Ascomycota</taxon>
        <taxon>Pezizomycotina</taxon>
        <taxon>Sordariomycetes</taxon>
        <taxon>Sordariomycetidae</taxon>
        <taxon>Sordariales</taxon>
        <taxon>Podosporaceae</taxon>
        <taxon>Triangularia</taxon>
    </lineage>
</organism>
<keyword evidence="8 15" id="KW-0479">Metal-binding</keyword>
<evidence type="ECO:0000256" key="2">
    <source>
        <dbReference type="ARBA" id="ARBA00004613"/>
    </source>
</evidence>
<feature type="region of interest" description="Disordered" evidence="16">
    <location>
        <begin position="100"/>
        <end position="140"/>
    </location>
</feature>
<dbReference type="PANTHER" id="PTHR37928">
    <property type="entry name" value="CFEM DOMAIN PROTEIN (AFU_ORTHOLOGUE AFUA_6G14090)"/>
    <property type="match status" value="1"/>
</dbReference>
<dbReference type="GO" id="GO:0046872">
    <property type="term" value="F:metal ion binding"/>
    <property type="evidence" value="ECO:0007669"/>
    <property type="project" value="UniProtKB-UniRule"/>
</dbReference>
<keyword evidence="11" id="KW-0472">Membrane</keyword>